<dbReference type="KEGG" id="phy:AJ81_07210"/>
<organism evidence="2 3">
    <name type="scientific">Pseudothermotoga hypogea DSM 11164 = NBRC 106472</name>
    <dbReference type="NCBI Taxonomy" id="1123384"/>
    <lineage>
        <taxon>Bacteria</taxon>
        <taxon>Thermotogati</taxon>
        <taxon>Thermotogota</taxon>
        <taxon>Thermotogae</taxon>
        <taxon>Thermotogales</taxon>
        <taxon>Thermotogaceae</taxon>
        <taxon>Pseudothermotoga</taxon>
    </lineage>
</organism>
<reference evidence="2 3" key="1">
    <citation type="submission" date="2014-01" db="EMBL/GenBank/DDBJ databases">
        <title>Genome sequencing of Thermotog hypogea.</title>
        <authorList>
            <person name="Zhang X."/>
            <person name="Alvare G."/>
            <person name="Fristensky B."/>
            <person name="Chen L."/>
            <person name="Suen T."/>
            <person name="Chen Q."/>
            <person name="Ma K."/>
        </authorList>
    </citation>
    <scope>NUCLEOTIDE SEQUENCE [LARGE SCALE GENOMIC DNA]</scope>
    <source>
        <strain evidence="2 3">DSM 11164</strain>
    </source>
</reference>
<dbReference type="EMBL" id="CP007141">
    <property type="protein sequence ID" value="AJC74011.1"/>
    <property type="molecule type" value="Genomic_DNA"/>
</dbReference>
<dbReference type="SUPFAM" id="SSF51735">
    <property type="entry name" value="NAD(P)-binding Rossmann-fold domains"/>
    <property type="match status" value="1"/>
</dbReference>
<dbReference type="GO" id="GO:0005737">
    <property type="term" value="C:cytoplasm"/>
    <property type="evidence" value="ECO:0007669"/>
    <property type="project" value="TreeGrafter"/>
</dbReference>
<dbReference type="GO" id="GO:0006694">
    <property type="term" value="P:steroid biosynthetic process"/>
    <property type="evidence" value="ECO:0007669"/>
    <property type="project" value="InterPro"/>
</dbReference>
<dbReference type="PANTHER" id="PTHR48079:SF6">
    <property type="entry name" value="NAD(P)-BINDING DOMAIN-CONTAINING PROTEIN-RELATED"/>
    <property type="match status" value="1"/>
</dbReference>
<dbReference type="Gene3D" id="3.40.50.720">
    <property type="entry name" value="NAD(P)-binding Rossmann-like Domain"/>
    <property type="match status" value="1"/>
</dbReference>
<proteinExistence type="predicted"/>
<dbReference type="PaxDb" id="1123384-AJ81_07210"/>
<evidence type="ECO:0000313" key="2">
    <source>
        <dbReference type="EMBL" id="AJC74011.1"/>
    </source>
</evidence>
<dbReference type="Pfam" id="PF01073">
    <property type="entry name" value="3Beta_HSD"/>
    <property type="match status" value="1"/>
</dbReference>
<name>A0A0X1KS14_9THEM</name>
<evidence type="ECO:0000313" key="3">
    <source>
        <dbReference type="Proteomes" id="UP000077469"/>
    </source>
</evidence>
<protein>
    <submittedName>
        <fullName evidence="2">Epimerase</fullName>
    </submittedName>
</protein>
<evidence type="ECO:0000259" key="1">
    <source>
        <dbReference type="Pfam" id="PF01073"/>
    </source>
</evidence>
<sequence>MIAVTGATGHLGNVLVRKLVGMGENVRALVAPFEDTKPLEGLNVEIFKGDIRDRQTIERFCEGARTVFHLAAVISIFGRRKLVYDVNMNGTRNIVEACLKNNSKLVYVSSVHAFAELSKGSLIDETVPIDPAKVTGCYAKSKAIATNLVLEATKRGLDAVVVCPTGIVGPYDWRISEMGNLLLLHLRGRLKVAVEGSFDFVDVRDVADALVSASKIAKTGEIYIVGGTHVTVKALVQTLDKIEPKRSVKMFLPIWLAYIVSSFTSLAQLFGKKSIFTPYAVYTLSRNYVYSHTKASKELGYTPRPIEDSLKDALEWFKRAFHFESRTAMNTV</sequence>
<gene>
    <name evidence="2" type="ORF">AJ81_07210</name>
</gene>
<dbReference type="PATRIC" id="fig|1123384.7.peg.1448"/>
<accession>A0A0X1KS14</accession>
<dbReference type="STRING" id="1123384.AJ81_07210"/>
<dbReference type="RefSeq" id="WP_031504352.1">
    <property type="nucleotide sequence ID" value="NC_022795.1"/>
</dbReference>
<dbReference type="GO" id="GO:0016616">
    <property type="term" value="F:oxidoreductase activity, acting on the CH-OH group of donors, NAD or NADP as acceptor"/>
    <property type="evidence" value="ECO:0007669"/>
    <property type="project" value="InterPro"/>
</dbReference>
<dbReference type="GO" id="GO:0004029">
    <property type="term" value="F:aldehyde dehydrogenase (NAD+) activity"/>
    <property type="evidence" value="ECO:0007669"/>
    <property type="project" value="TreeGrafter"/>
</dbReference>
<dbReference type="AlphaFoldDB" id="A0A0X1KS14"/>
<dbReference type="PANTHER" id="PTHR48079">
    <property type="entry name" value="PROTEIN YEEZ"/>
    <property type="match status" value="1"/>
</dbReference>
<dbReference type="InterPro" id="IPR051783">
    <property type="entry name" value="NAD(P)-dependent_oxidoreduct"/>
</dbReference>
<feature type="domain" description="3-beta hydroxysteroid dehydrogenase/isomerase" evidence="1">
    <location>
        <begin position="3"/>
        <end position="215"/>
    </location>
</feature>
<dbReference type="Proteomes" id="UP000077469">
    <property type="component" value="Chromosome"/>
</dbReference>
<dbReference type="OrthoDB" id="9807212at2"/>
<dbReference type="InterPro" id="IPR036291">
    <property type="entry name" value="NAD(P)-bd_dom_sf"/>
</dbReference>
<keyword evidence="3" id="KW-1185">Reference proteome</keyword>
<dbReference type="InterPro" id="IPR002225">
    <property type="entry name" value="3Beta_OHSteriod_DH/Estase"/>
</dbReference>